<dbReference type="Proteomes" id="UP001642360">
    <property type="component" value="Unassembled WGS sequence"/>
</dbReference>
<dbReference type="EMBL" id="CAUOFW020005076">
    <property type="protein sequence ID" value="CAK9168498.1"/>
    <property type="molecule type" value="Genomic_DNA"/>
</dbReference>
<gene>
    <name evidence="2" type="ORF">ILEXP_LOCUS37890</name>
</gene>
<comment type="caution">
    <text evidence="2">The sequence shown here is derived from an EMBL/GenBank/DDBJ whole genome shotgun (WGS) entry which is preliminary data.</text>
</comment>
<evidence type="ECO:0000313" key="2">
    <source>
        <dbReference type="EMBL" id="CAK9168498.1"/>
    </source>
</evidence>
<accession>A0ABC8TGX6</accession>
<evidence type="ECO:0000256" key="1">
    <source>
        <dbReference type="SAM" id="Phobius"/>
    </source>
</evidence>
<keyword evidence="1" id="KW-0472">Membrane</keyword>
<feature type="transmembrane region" description="Helical" evidence="1">
    <location>
        <begin position="138"/>
        <end position="159"/>
    </location>
</feature>
<keyword evidence="3" id="KW-1185">Reference proteome</keyword>
<proteinExistence type="predicted"/>
<reference evidence="2 3" key="1">
    <citation type="submission" date="2024-02" db="EMBL/GenBank/DDBJ databases">
        <authorList>
            <person name="Vignale AGUSTIN F."/>
            <person name="Sosa J E."/>
            <person name="Modenutti C."/>
        </authorList>
    </citation>
    <scope>NUCLEOTIDE SEQUENCE [LARGE SCALE GENOMIC DNA]</scope>
</reference>
<organism evidence="2 3">
    <name type="scientific">Ilex paraguariensis</name>
    <name type="common">yerba mate</name>
    <dbReference type="NCBI Taxonomy" id="185542"/>
    <lineage>
        <taxon>Eukaryota</taxon>
        <taxon>Viridiplantae</taxon>
        <taxon>Streptophyta</taxon>
        <taxon>Embryophyta</taxon>
        <taxon>Tracheophyta</taxon>
        <taxon>Spermatophyta</taxon>
        <taxon>Magnoliopsida</taxon>
        <taxon>eudicotyledons</taxon>
        <taxon>Gunneridae</taxon>
        <taxon>Pentapetalae</taxon>
        <taxon>asterids</taxon>
        <taxon>campanulids</taxon>
        <taxon>Aquifoliales</taxon>
        <taxon>Aquifoliaceae</taxon>
        <taxon>Ilex</taxon>
    </lineage>
</organism>
<keyword evidence="1" id="KW-1133">Transmembrane helix</keyword>
<dbReference type="AlphaFoldDB" id="A0ABC8TGX6"/>
<feature type="non-terminal residue" evidence="2">
    <location>
        <position position="1"/>
    </location>
</feature>
<keyword evidence="1" id="KW-0812">Transmembrane</keyword>
<protein>
    <submittedName>
        <fullName evidence="2">Uncharacterized protein</fullName>
    </submittedName>
</protein>
<feature type="transmembrane region" description="Helical" evidence="1">
    <location>
        <begin position="83"/>
        <end position="104"/>
    </location>
</feature>
<evidence type="ECO:0000313" key="3">
    <source>
        <dbReference type="Proteomes" id="UP001642360"/>
    </source>
</evidence>
<sequence>KLTFTLESVGSISCTLEEDFTCFSLHFHPVDRLKPTLVGLSILHQTISSYGWCWFAAVVVLVGRNGDFTRTGCLLLLLPPYKLFLLVLTNVSWLLFLCCLSAAAPSADLCLLLMVLRLSVGTAGCVVDPFSWLLLDAFFLGSAGFVDLSAGSNFFQLYFQLNFRQLFSLDGCWALSTLWRIFSIF</sequence>
<name>A0ABC8TGX6_9AQUA</name>
<feature type="transmembrane region" description="Helical" evidence="1">
    <location>
        <begin position="42"/>
        <end position="63"/>
    </location>
</feature>